<feature type="domain" description="Peptidase S8/S53" evidence="7">
    <location>
        <begin position="147"/>
        <end position="413"/>
    </location>
</feature>
<dbReference type="InterPro" id="IPR023828">
    <property type="entry name" value="Peptidase_S8_Ser-AS"/>
</dbReference>
<dbReference type="InterPro" id="IPR051048">
    <property type="entry name" value="Peptidase_S8/S53_subtilisin"/>
</dbReference>
<evidence type="ECO:0000256" key="3">
    <source>
        <dbReference type="ARBA" id="ARBA00022801"/>
    </source>
</evidence>
<dbReference type="PANTHER" id="PTHR43399">
    <property type="entry name" value="SUBTILISIN-RELATED"/>
    <property type="match status" value="1"/>
</dbReference>
<dbReference type="PRINTS" id="PR00723">
    <property type="entry name" value="SUBTILISIN"/>
</dbReference>
<reference evidence="8 9" key="1">
    <citation type="submission" date="2020-11" db="EMBL/GenBank/DDBJ databases">
        <title>Erythrobacter sediminis sp. nov., a marine bacterium from a tidal flat of Garorim Bay.</title>
        <authorList>
            <person name="Kim D."/>
            <person name="Yoo Y."/>
            <person name="Kim J.-J."/>
        </authorList>
    </citation>
    <scope>NUCLEOTIDE SEQUENCE [LARGE SCALE GENOMIC DNA]</scope>
    <source>
        <strain evidence="8 9">JGD-13</strain>
    </source>
</reference>
<evidence type="ECO:0000313" key="9">
    <source>
        <dbReference type="Proteomes" id="UP000602442"/>
    </source>
</evidence>
<feature type="active site" description="Charge relay system" evidence="5">
    <location>
        <position position="361"/>
    </location>
</feature>
<name>A0ABS0N4M8_9SPHN</name>
<keyword evidence="3 5" id="KW-0378">Hydrolase</keyword>
<evidence type="ECO:0000256" key="6">
    <source>
        <dbReference type="RuleBase" id="RU003355"/>
    </source>
</evidence>
<dbReference type="PROSITE" id="PS00138">
    <property type="entry name" value="SUBTILASE_SER"/>
    <property type="match status" value="1"/>
</dbReference>
<evidence type="ECO:0000256" key="5">
    <source>
        <dbReference type="PROSITE-ProRule" id="PRU01240"/>
    </source>
</evidence>
<keyword evidence="9" id="KW-1185">Reference proteome</keyword>
<keyword evidence="2 5" id="KW-0645">Protease</keyword>
<dbReference type="Gene3D" id="3.40.50.200">
    <property type="entry name" value="Peptidase S8/S53 domain"/>
    <property type="match status" value="1"/>
</dbReference>
<dbReference type="Pfam" id="PF00082">
    <property type="entry name" value="Peptidase_S8"/>
    <property type="match status" value="1"/>
</dbReference>
<dbReference type="InterPro" id="IPR022398">
    <property type="entry name" value="Peptidase_S8_His-AS"/>
</dbReference>
<feature type="active site" description="Charge relay system" evidence="5">
    <location>
        <position position="200"/>
    </location>
</feature>
<dbReference type="PANTHER" id="PTHR43399:SF4">
    <property type="entry name" value="CELL WALL-ASSOCIATED PROTEASE"/>
    <property type="match status" value="1"/>
</dbReference>
<dbReference type="EMBL" id="JAEANY010000002">
    <property type="protein sequence ID" value="MBH5322451.1"/>
    <property type="molecule type" value="Genomic_DNA"/>
</dbReference>
<dbReference type="PROSITE" id="PS00137">
    <property type="entry name" value="SUBTILASE_HIS"/>
    <property type="match status" value="1"/>
</dbReference>
<dbReference type="Proteomes" id="UP000602442">
    <property type="component" value="Unassembled WGS sequence"/>
</dbReference>
<evidence type="ECO:0000259" key="7">
    <source>
        <dbReference type="Pfam" id="PF00082"/>
    </source>
</evidence>
<evidence type="ECO:0000256" key="1">
    <source>
        <dbReference type="ARBA" id="ARBA00011073"/>
    </source>
</evidence>
<dbReference type="PROSITE" id="PS51892">
    <property type="entry name" value="SUBTILASE"/>
    <property type="match status" value="1"/>
</dbReference>
<dbReference type="RefSeq" id="WP_197921148.1">
    <property type="nucleotide sequence ID" value="NZ_CAWPTA010000007.1"/>
</dbReference>
<dbReference type="SUPFAM" id="SSF52743">
    <property type="entry name" value="Subtilisin-like"/>
    <property type="match status" value="1"/>
</dbReference>
<accession>A0ABS0N4M8</accession>
<sequence length="434" mass="46021">MRPHIVIRLRPDAVPHGRVPYWENAIGDRSVGDISLGESLSRTFAEHDVDVLVTREYPSSDGGWSAAEKAAALDRIFRLVLHRSNAIPKGLLRDIRLLPEVEEARPGEVVATELPQARAMSRPGQSRSHERISLDRAHQLTRGDPDLIVAVLDTGVDIGHPEFGGRFVAPKDFVDILSGAEEFFGDVLGIDDDPADDVGHGTHVAGIIGARGNGMDRGAAPACKIMPVRVLAAMEQGDHRVGAGLVDNINAGVKYAVDNGARVINMSLGVRHSGGGLPHREVVEYAHAKGATIVAAAGNDGREELYYPSALPGVIAVGAAGQRERAAGFSTFGRHVTLVAPGEDIYSTLPDGRYGMASGTSHAAPFVAAVAALVQSLASRAGGFFTPQKVHSILAHTADRFGRANRDRRAGYGMLNAADALRLAQLEIGEGTLR</sequence>
<proteinExistence type="inferred from homology"/>
<comment type="similarity">
    <text evidence="1 5 6">Belongs to the peptidase S8 family.</text>
</comment>
<protein>
    <submittedName>
        <fullName evidence="8">S8 family serine peptidase</fullName>
    </submittedName>
</protein>
<gene>
    <name evidence="8" type="ORF">I5L03_07610</name>
</gene>
<feature type="active site" description="Charge relay system" evidence="5">
    <location>
        <position position="153"/>
    </location>
</feature>
<evidence type="ECO:0000313" key="8">
    <source>
        <dbReference type="EMBL" id="MBH5322451.1"/>
    </source>
</evidence>
<dbReference type="InterPro" id="IPR015500">
    <property type="entry name" value="Peptidase_S8_subtilisin-rel"/>
</dbReference>
<dbReference type="InterPro" id="IPR036852">
    <property type="entry name" value="Peptidase_S8/S53_dom_sf"/>
</dbReference>
<dbReference type="InterPro" id="IPR000209">
    <property type="entry name" value="Peptidase_S8/S53_dom"/>
</dbReference>
<dbReference type="InterPro" id="IPR023827">
    <property type="entry name" value="Peptidase_S8_Asp-AS"/>
</dbReference>
<dbReference type="PROSITE" id="PS00136">
    <property type="entry name" value="SUBTILASE_ASP"/>
    <property type="match status" value="1"/>
</dbReference>
<keyword evidence="4 5" id="KW-0720">Serine protease</keyword>
<evidence type="ECO:0000256" key="2">
    <source>
        <dbReference type="ARBA" id="ARBA00022670"/>
    </source>
</evidence>
<organism evidence="8 9">
    <name type="scientific">Aurantiacibacter sediminis</name>
    <dbReference type="NCBI Taxonomy" id="2793064"/>
    <lineage>
        <taxon>Bacteria</taxon>
        <taxon>Pseudomonadati</taxon>
        <taxon>Pseudomonadota</taxon>
        <taxon>Alphaproteobacteria</taxon>
        <taxon>Sphingomonadales</taxon>
        <taxon>Erythrobacteraceae</taxon>
        <taxon>Aurantiacibacter</taxon>
    </lineage>
</organism>
<comment type="caution">
    <text evidence="8">The sequence shown here is derived from an EMBL/GenBank/DDBJ whole genome shotgun (WGS) entry which is preliminary data.</text>
</comment>
<evidence type="ECO:0000256" key="4">
    <source>
        <dbReference type="ARBA" id="ARBA00022825"/>
    </source>
</evidence>